<dbReference type="RefSeq" id="WP_214171678.1">
    <property type="nucleotide sequence ID" value="NZ_JAHCVJ010000004.1"/>
</dbReference>
<dbReference type="InterPro" id="IPR036866">
    <property type="entry name" value="RibonucZ/Hydroxyglut_hydro"/>
</dbReference>
<name>A0AAW4L2E7_9BACT</name>
<accession>A0AAW4L2E7</accession>
<sequence length="459" mass="51862">MSANELTIRMYRQGLGDCFLLKFPPSNKPFYLLIDCGALVSKHYDKELMKKVVTDIHEETGGHIHVLAVTHQHWDHISGFMDAKDIFDTITVDTVWLAWLENPSDPEASEIKNTLGKQKMALEMALGRLPGEDKYAHFKNALSALFGFEGGLGVRAGGVEDAWNYILNKGKKVFCDSTKHPLEMAGAKGVRFYVLGPPRDPVMIKKLLSPKETYDDGRHGFGSFVAALGQAAESGGCISPFDERFRITMEQAKEDDYFRQRYGFDQDDQEEWRRIDYDWLNYTGELALQLDSYTNNTSLALAIELVASGKVLIFPGDAQVGNWLSWEELSWKVKESDGTEKTVTINDLFEKTVFYKVGHHGSHNATLRTNGLEKMSHQDLVALIPVHRLTANDQRWQFPFPPLWQRLKEKARGRVVLSDSDSLDDISGEAKGMLSKAEWESFAGATKISDLYVEYQISF</sequence>
<evidence type="ECO:0008006" key="3">
    <source>
        <dbReference type="Google" id="ProtNLM"/>
    </source>
</evidence>
<dbReference type="AlphaFoldDB" id="A0AAW4L2E7"/>
<comment type="caution">
    <text evidence="1">The sequence shown here is derived from an EMBL/GenBank/DDBJ whole genome shotgun (WGS) entry which is preliminary data.</text>
</comment>
<dbReference type="Gene3D" id="3.60.15.10">
    <property type="entry name" value="Ribonuclease Z/Hydroxyacylglutathione hydrolase-like"/>
    <property type="match status" value="1"/>
</dbReference>
<dbReference type="PANTHER" id="PTHR30619:SF1">
    <property type="entry name" value="RECOMBINATION PROTEIN 2"/>
    <property type="match status" value="1"/>
</dbReference>
<dbReference type="Proteomes" id="UP000811899">
    <property type="component" value="Unassembled WGS sequence"/>
</dbReference>
<proteinExistence type="predicted"/>
<reference evidence="1 2" key="1">
    <citation type="submission" date="2021-05" db="EMBL/GenBank/DDBJ databases">
        <title>The draft genome of Geobacter pelophilus DSM 12255.</title>
        <authorList>
            <person name="Xu Z."/>
            <person name="Masuda Y."/>
            <person name="Itoh H."/>
            <person name="Senoo K."/>
        </authorList>
    </citation>
    <scope>NUCLEOTIDE SEQUENCE [LARGE SCALE GENOMIC DNA]</scope>
    <source>
        <strain evidence="1 2">DSM 12255</strain>
    </source>
</reference>
<protein>
    <recommendedName>
        <fullName evidence="3">Metallo-beta-lactamase superfamily protein</fullName>
    </recommendedName>
</protein>
<organism evidence="1 2">
    <name type="scientific">Geoanaerobacter pelophilus</name>
    <dbReference type="NCBI Taxonomy" id="60036"/>
    <lineage>
        <taxon>Bacteria</taxon>
        <taxon>Pseudomonadati</taxon>
        <taxon>Thermodesulfobacteriota</taxon>
        <taxon>Desulfuromonadia</taxon>
        <taxon>Geobacterales</taxon>
        <taxon>Geobacteraceae</taxon>
        <taxon>Geoanaerobacter</taxon>
    </lineage>
</organism>
<dbReference type="PANTHER" id="PTHR30619">
    <property type="entry name" value="DNA INTERNALIZATION/COMPETENCE PROTEIN COMEC/REC2"/>
    <property type="match status" value="1"/>
</dbReference>
<dbReference type="InterPro" id="IPR052159">
    <property type="entry name" value="Competence_DNA_uptake"/>
</dbReference>
<gene>
    <name evidence="1" type="ORF">KI809_11390</name>
</gene>
<evidence type="ECO:0000313" key="2">
    <source>
        <dbReference type="Proteomes" id="UP000811899"/>
    </source>
</evidence>
<dbReference type="EMBL" id="JAHCVJ010000004">
    <property type="protein sequence ID" value="MBT0664904.1"/>
    <property type="molecule type" value="Genomic_DNA"/>
</dbReference>
<dbReference type="SUPFAM" id="SSF56281">
    <property type="entry name" value="Metallo-hydrolase/oxidoreductase"/>
    <property type="match status" value="1"/>
</dbReference>
<evidence type="ECO:0000313" key="1">
    <source>
        <dbReference type="EMBL" id="MBT0664904.1"/>
    </source>
</evidence>
<keyword evidence="2" id="KW-1185">Reference proteome</keyword>